<evidence type="ECO:0000256" key="1">
    <source>
        <dbReference type="SAM" id="Phobius"/>
    </source>
</evidence>
<sequence>MNRLNLNLSKLYDANVEPIALKLAHNSEKNTAISNNIDIEDDGRIFMWWLVLSGIFILVILLLLGYFILWRYDDTGDIEEEYGEL</sequence>
<reference evidence="2" key="1">
    <citation type="journal article" date="2017" name="Int. J. Mol. Sci.">
        <title>Genome Analysis and Genetic Stability of the Cryptophlebia leucotreta Granulovirus (CrleGV-SA) after 15 Years of Commercial Use as a Biopesticide.</title>
        <authorList>
            <person name="van der Merwe M."/>
            <person name="Jukes M.D."/>
            <person name="Rabalski L."/>
            <person name="Knox C."/>
            <person name="Opoku-Debrah J.K."/>
            <person name="Moore S.D."/>
            <person name="Krejmer-Rabalska M."/>
            <person name="Szewczyk B."/>
            <person name="Hill M.P."/>
        </authorList>
    </citation>
    <scope>NUCLEOTIDE SEQUENCE</scope>
    <source>
        <strain evidence="2">CrleGV-SA</strain>
    </source>
</reference>
<protein>
    <submittedName>
        <fullName evidence="2">Uncharacterized protein</fullName>
    </submittedName>
</protein>
<organismHost>
    <name type="scientific">Tortricidae</name>
    <dbReference type="NCBI Taxonomy" id="7139"/>
</organismHost>
<evidence type="ECO:0000313" key="2">
    <source>
        <dbReference type="EMBL" id="AUF82073.1"/>
    </source>
</evidence>
<feature type="transmembrane region" description="Helical" evidence="1">
    <location>
        <begin position="46"/>
        <end position="69"/>
    </location>
</feature>
<keyword evidence="1" id="KW-0472">Membrane</keyword>
<proteinExistence type="predicted"/>
<name>A0A2H4ZKI0_GVCL</name>
<keyword evidence="1" id="KW-0812">Transmembrane</keyword>
<accession>A0A2H4ZKI0</accession>
<dbReference type="EMBL" id="MF974563">
    <property type="protein sequence ID" value="AUF82073.1"/>
    <property type="molecule type" value="Genomic_DNA"/>
</dbReference>
<organism evidence="2">
    <name type="scientific">Cryptophlebia leucotreta granulosis virus</name>
    <name type="common">ClGV</name>
    <name type="synonym">Cryptophlebia leucotreta granulovirus</name>
    <dbReference type="NCBI Taxonomy" id="35254"/>
    <lineage>
        <taxon>Viruses</taxon>
        <taxon>Viruses incertae sedis</taxon>
        <taxon>Naldaviricetes</taxon>
        <taxon>Lefavirales</taxon>
        <taxon>Baculoviridae</taxon>
        <taxon>Betabaculovirus</taxon>
        <taxon>Betabaculovirus cryleucotretae</taxon>
    </lineage>
</organism>
<keyword evidence="1" id="KW-1133">Transmembrane helix</keyword>